<proteinExistence type="predicted"/>
<dbReference type="AlphaFoldDB" id="A0A7J4XNV8"/>
<dbReference type="GO" id="GO:0004553">
    <property type="term" value="F:hydrolase activity, hydrolyzing O-glycosyl compounds"/>
    <property type="evidence" value="ECO:0007669"/>
    <property type="project" value="UniProtKB-ARBA"/>
</dbReference>
<dbReference type="EMBL" id="VWMK01000001">
    <property type="protein sequence ID" value="KAA3770474.1"/>
    <property type="molecule type" value="Genomic_DNA"/>
</dbReference>
<keyword evidence="1" id="KW-0645">Protease</keyword>
<sequence length="849" mass="94939">MKRYPILWIVVLFFPLLLSAAEKNKGKLSNLVCFLRFNDEDNKEQFDKPISYYETMFNAEVEGANSVYGYFREASYNQLFWKSSFFPKSDGTQIISYKAKNERGYYREKNSINDLGYSNETEKAAREQALIKELAAYLSENLPDDVVIDANNDGLLDNICIIVSGNSDLSSKYMLWPHRSDLALPDEKAIYVKGKKIVGYLMVFNDANGWSSLSPVPLNTGVLCHEMSHTLGTYDLYHVNDNLNPVGVWDLMSDNLTTPQQMSAYTKYRYCKWIDEIPEISTPGTYTLNPVGGTTKENIAYKIKPTGSDEYFIVEYRRKDGTFDRGLPSSGLLVYRINPNVTGGNLNYNGTTRLDEQYLFRPGGTVTLDGDISKAAFSAESGRTAIGGNAELKPFYSDGKEAKFALANISSCGETISFDLLELTPQIYIPKPNVTLGGTINSTAQVIVESDVAWRIVDVPDWLTITPLQGEAGQSTIVLQAKSANENAQLRIADFHLQGVEDPSITAIVNVAQRSDLIQSPSALTAKEEGNTVVLTWVAPHEGTPALMEDFEDSGNLAKWTIKNEGNRGWLWQKNEKYKEPYAGNYSMRLLEAWEDIHQDEYLISPVFANGKSLTFYSKSTAPQKNNPQNFYYVEVSSDGGTTWKQIWDLKTDCSVVNKYTCVDIDLSPYMSDNMKIAFHAYDTNQTGLSYWWHIDDVAIYPQVEHSMITGYAIYRNGEKIGNSVTSTFTDIAPLSGENVYTVRAEGAFGDTPDSESVTVSFTGTGICKSPVSLSEVTMSLYQGMLHLESENRIETLVLYSLDGKPVLFTAPGEESCDISINHLEAGVYIAYVFMQDQNHPVIRKLMLK</sequence>
<keyword evidence="1" id="KW-0378">Hydrolase</keyword>
<keyword evidence="1" id="KW-0482">Metalloprotease</keyword>
<organism evidence="1 2">
    <name type="scientific">Bacteroides salyersiae</name>
    <dbReference type="NCBI Taxonomy" id="291644"/>
    <lineage>
        <taxon>Bacteria</taxon>
        <taxon>Pseudomonadati</taxon>
        <taxon>Bacteroidota</taxon>
        <taxon>Bacteroidia</taxon>
        <taxon>Bacteroidales</taxon>
        <taxon>Bacteroidaceae</taxon>
        <taxon>Bacteroides</taxon>
    </lineage>
</organism>
<dbReference type="InterPro" id="IPR008757">
    <property type="entry name" value="Peptidase_M6-like_domain"/>
</dbReference>
<dbReference type="GO" id="GO:0006508">
    <property type="term" value="P:proteolysis"/>
    <property type="evidence" value="ECO:0007669"/>
    <property type="project" value="UniProtKB-KW"/>
</dbReference>
<gene>
    <name evidence="1" type="ORF">F3F73_00530</name>
</gene>
<comment type="caution">
    <text evidence="1">The sequence shown here is derived from an EMBL/GenBank/DDBJ whole genome shotgun (WGS) entry which is preliminary data.</text>
</comment>
<dbReference type="GO" id="GO:0005975">
    <property type="term" value="P:carbohydrate metabolic process"/>
    <property type="evidence" value="ECO:0007669"/>
    <property type="project" value="UniProtKB-ARBA"/>
</dbReference>
<dbReference type="Gene3D" id="2.60.40.10">
    <property type="entry name" value="Immunoglobulins"/>
    <property type="match status" value="1"/>
</dbReference>
<dbReference type="Gene3D" id="2.60.120.200">
    <property type="match status" value="1"/>
</dbReference>
<dbReference type="InterPro" id="IPR013783">
    <property type="entry name" value="Ig-like_fold"/>
</dbReference>
<reference evidence="1 2" key="1">
    <citation type="journal article" date="2019" name="Nat. Med.">
        <title>A library of human gut bacterial isolates paired with longitudinal multiomics data enables mechanistic microbiome research.</title>
        <authorList>
            <person name="Poyet M."/>
            <person name="Groussin M."/>
            <person name="Gibbons S.M."/>
            <person name="Avila-Pacheco J."/>
            <person name="Jiang X."/>
            <person name="Kearney S.M."/>
            <person name="Perrotta A.R."/>
            <person name="Berdy B."/>
            <person name="Zhao S."/>
            <person name="Lieberman T.D."/>
            <person name="Swanson P.K."/>
            <person name="Smith M."/>
            <person name="Roesemann S."/>
            <person name="Alexander J.E."/>
            <person name="Rich S.A."/>
            <person name="Livny J."/>
            <person name="Vlamakis H."/>
            <person name="Clish C."/>
            <person name="Bullock K."/>
            <person name="Deik A."/>
            <person name="Scott J."/>
            <person name="Pierce K.A."/>
            <person name="Xavier R.J."/>
            <person name="Alm E.J."/>
        </authorList>
    </citation>
    <scope>NUCLEOTIDE SEQUENCE [LARGE SCALE GENOMIC DNA]</scope>
    <source>
        <strain evidence="1 2">BIOML-A10</strain>
    </source>
</reference>
<name>A0A7J4XNV8_9BACE</name>
<evidence type="ECO:0000313" key="2">
    <source>
        <dbReference type="Proteomes" id="UP000422221"/>
    </source>
</evidence>
<accession>A0A7J4XNV8</accession>
<dbReference type="NCBIfam" id="NF038128">
    <property type="entry name" value="choice_anch_J"/>
    <property type="match status" value="1"/>
</dbReference>
<dbReference type="RefSeq" id="WP_007478509.1">
    <property type="nucleotide sequence ID" value="NZ_JADNPJ010000001.1"/>
</dbReference>
<dbReference type="NCBIfam" id="TIGR03296">
    <property type="entry name" value="M6dom_TIGR03296"/>
    <property type="match status" value="1"/>
</dbReference>
<dbReference type="SUPFAM" id="SSF49899">
    <property type="entry name" value="Concanavalin A-like lectins/glucanases"/>
    <property type="match status" value="1"/>
</dbReference>
<dbReference type="GO" id="GO:0008237">
    <property type="term" value="F:metallopeptidase activity"/>
    <property type="evidence" value="ECO:0007669"/>
    <property type="project" value="UniProtKB-KW"/>
</dbReference>
<dbReference type="PANTHER" id="PTHR41775:SF1">
    <property type="entry name" value="PEPTIDASE M6-LIKE DOMAIN-CONTAINING PROTEIN"/>
    <property type="match status" value="1"/>
</dbReference>
<evidence type="ECO:0000313" key="1">
    <source>
        <dbReference type="EMBL" id="KAA3770474.1"/>
    </source>
</evidence>
<dbReference type="InterPro" id="IPR013320">
    <property type="entry name" value="ConA-like_dom_sf"/>
</dbReference>
<protein>
    <submittedName>
        <fullName evidence="1">M6 family metalloprotease domain-containing protein</fullName>
    </submittedName>
</protein>
<dbReference type="Proteomes" id="UP000422221">
    <property type="component" value="Unassembled WGS sequence"/>
</dbReference>
<dbReference type="PANTHER" id="PTHR41775">
    <property type="entry name" value="SECRETED PROTEIN-RELATED"/>
    <property type="match status" value="1"/>
</dbReference>